<dbReference type="OrthoDB" id="3524978at2"/>
<protein>
    <recommendedName>
        <fullName evidence="4">DNA sulfur modification protein DndB</fullName>
    </recommendedName>
</protein>
<dbReference type="NCBIfam" id="TIGR03187">
    <property type="entry name" value="DGQHR"/>
    <property type="match status" value="1"/>
</dbReference>
<accession>A0A517PBN7</accession>
<reference evidence="2 3" key="1">
    <citation type="submission" date="2019-02" db="EMBL/GenBank/DDBJ databases">
        <title>Deep-cultivation of Planctomycetes and their phenomic and genomic characterization uncovers novel biology.</title>
        <authorList>
            <person name="Wiegand S."/>
            <person name="Jogler M."/>
            <person name="Boedeker C."/>
            <person name="Pinto D."/>
            <person name="Vollmers J."/>
            <person name="Rivas-Marin E."/>
            <person name="Kohn T."/>
            <person name="Peeters S.H."/>
            <person name="Heuer A."/>
            <person name="Rast P."/>
            <person name="Oberbeckmann S."/>
            <person name="Bunk B."/>
            <person name="Jeske O."/>
            <person name="Meyerdierks A."/>
            <person name="Storesund J.E."/>
            <person name="Kallscheuer N."/>
            <person name="Luecker S."/>
            <person name="Lage O.M."/>
            <person name="Pohl T."/>
            <person name="Merkel B.J."/>
            <person name="Hornburger P."/>
            <person name="Mueller R.-W."/>
            <person name="Bruemmer F."/>
            <person name="Labrenz M."/>
            <person name="Spormann A.M."/>
            <person name="Op den Camp H."/>
            <person name="Overmann J."/>
            <person name="Amann R."/>
            <person name="Jetten M.S.M."/>
            <person name="Mascher T."/>
            <person name="Medema M.H."/>
            <person name="Devos D.P."/>
            <person name="Kaster A.-K."/>
            <person name="Ovreas L."/>
            <person name="Rohde M."/>
            <person name="Galperin M.Y."/>
            <person name="Jogler C."/>
        </authorList>
    </citation>
    <scope>NUCLEOTIDE SEQUENCE [LARGE SCALE GENOMIC DNA]</scope>
    <source>
        <strain evidence="2 3">CA12</strain>
    </source>
</reference>
<keyword evidence="3" id="KW-1185">Reference proteome</keyword>
<evidence type="ECO:0008006" key="4">
    <source>
        <dbReference type="Google" id="ProtNLM"/>
    </source>
</evidence>
<sequence>MSVNRKAAPPAVGSGLASGRERRQIGRVSFGYDFPAIRGIQAGREYYISMCPLRLVPKLFTFDNEELPPELRAQRALNKGRLPEITRYVLDNPDDYCFSAITASIDSDVQFEPLDEDGLLGKLSIPMGAKLIINDGQHRRAAVQRALEENPDLGDESIAVVFFLDLGLERCQQMFADLNRHVVRPSKSIGVLYDHRDDKAVLARLMVLGSDFFKPLVELEGSSLSPRSKRLFTLSAIYNANTALLDRLEIEDRDEARKLAVAWWEAVADHVPEWRLVHQHKMSAGDVRKQFIHTHSTTLVALGRTGNSLLHADSDPKVWRAKLEPLRTLRWGRTEEVWQGRTVINGQVKKGDQNVRLTANAIKTHLGLPLGPEERRAEEQFTPPRGDRR</sequence>
<dbReference type="AlphaFoldDB" id="A0A517PBN7"/>
<dbReference type="NCBIfam" id="TIGR03233">
    <property type="entry name" value="DNA_S_dndB"/>
    <property type="match status" value="1"/>
</dbReference>
<name>A0A517PBN7_9PLAN</name>
<evidence type="ECO:0000313" key="2">
    <source>
        <dbReference type="EMBL" id="QDT16787.1"/>
    </source>
</evidence>
<dbReference type="Pfam" id="PF14072">
    <property type="entry name" value="DndB"/>
    <property type="match status" value="1"/>
</dbReference>
<dbReference type="KEGG" id="acaf:CA12_28940"/>
<feature type="region of interest" description="Disordered" evidence="1">
    <location>
        <begin position="367"/>
        <end position="389"/>
    </location>
</feature>
<proteinExistence type="predicted"/>
<organism evidence="2 3">
    <name type="scientific">Alienimonas californiensis</name>
    <dbReference type="NCBI Taxonomy" id="2527989"/>
    <lineage>
        <taxon>Bacteria</taxon>
        <taxon>Pseudomonadati</taxon>
        <taxon>Planctomycetota</taxon>
        <taxon>Planctomycetia</taxon>
        <taxon>Planctomycetales</taxon>
        <taxon>Planctomycetaceae</taxon>
        <taxon>Alienimonas</taxon>
    </lineage>
</organism>
<dbReference type="Proteomes" id="UP000318741">
    <property type="component" value="Chromosome"/>
</dbReference>
<dbReference type="CDD" id="cd16412">
    <property type="entry name" value="dndB"/>
    <property type="match status" value="1"/>
</dbReference>
<dbReference type="EMBL" id="CP036265">
    <property type="protein sequence ID" value="QDT16787.1"/>
    <property type="molecule type" value="Genomic_DNA"/>
</dbReference>
<gene>
    <name evidence="2" type="ORF">CA12_28940</name>
</gene>
<dbReference type="InterPro" id="IPR017601">
    <property type="entry name" value="DGQHR-contain_dom"/>
</dbReference>
<dbReference type="InterPro" id="IPR017642">
    <property type="entry name" value="DNA_S_mod_DndB"/>
</dbReference>
<dbReference type="REBASE" id="356382">
    <property type="entry name" value="M.PbaCA12DndBP"/>
</dbReference>
<feature type="compositionally biased region" description="Basic and acidic residues" evidence="1">
    <location>
        <begin position="372"/>
        <end position="389"/>
    </location>
</feature>
<evidence type="ECO:0000313" key="3">
    <source>
        <dbReference type="Proteomes" id="UP000318741"/>
    </source>
</evidence>
<evidence type="ECO:0000256" key="1">
    <source>
        <dbReference type="SAM" id="MobiDB-lite"/>
    </source>
</evidence>